<evidence type="ECO:0000313" key="1">
    <source>
        <dbReference type="EMBL" id="GAN55727.1"/>
    </source>
</evidence>
<dbReference type="STRING" id="1231623.Tasa_058_001"/>
<dbReference type="OrthoDB" id="9794948at2"/>
<name>A0A0D6MPU4_9PROT</name>
<dbReference type="AlphaFoldDB" id="A0A0D6MPU4"/>
<accession>A0A0D6MPU4</accession>
<dbReference type="SUPFAM" id="SSF50475">
    <property type="entry name" value="FMN-binding split barrel"/>
    <property type="match status" value="1"/>
</dbReference>
<gene>
    <name evidence="1" type="ORF">Tasa_058_001</name>
</gene>
<keyword evidence="2" id="KW-1185">Reference proteome</keyword>
<dbReference type="Gene3D" id="2.30.110.10">
    <property type="entry name" value="Electron Transport, Fmn-binding Protein, Chain A"/>
    <property type="match status" value="1"/>
</dbReference>
<sequence length="219" mass="23671">MVYAPRQFREDRAEVLQAAMRTIQFATLVLSGADGPEAVHLPLIVKDSPGGLRLEGHVAVGNPFWKLAGRGGAALAVFQGPQAYVHPGWYETKRQTGKVVPTWNYVVVHARGSLTVERDPDWLLRHVTELTALNETGRAEPWAVTDAPSDYVAALTRAIVGVSLAVSNLEGVWKLIQHHPDANRQGVIAGLSASARSGDRDVATLMQAREDGRGAEQPS</sequence>
<organism evidence="1 2">
    <name type="scientific">Tanticharoenia sakaeratensis NBRC 103193</name>
    <dbReference type="NCBI Taxonomy" id="1231623"/>
    <lineage>
        <taxon>Bacteria</taxon>
        <taxon>Pseudomonadati</taxon>
        <taxon>Pseudomonadota</taxon>
        <taxon>Alphaproteobacteria</taxon>
        <taxon>Acetobacterales</taxon>
        <taxon>Acetobacteraceae</taxon>
        <taxon>Tanticharoenia</taxon>
    </lineage>
</organism>
<dbReference type="PANTHER" id="PTHR35802:SF1">
    <property type="entry name" value="PROTEASE SYNTHASE AND SPORULATION PROTEIN PAI 2"/>
    <property type="match status" value="1"/>
</dbReference>
<dbReference type="RefSeq" id="WP_053053927.1">
    <property type="nucleotide sequence ID" value="NZ_BALE01000058.1"/>
</dbReference>
<proteinExistence type="predicted"/>
<dbReference type="InterPro" id="IPR012349">
    <property type="entry name" value="Split_barrel_FMN-bd"/>
</dbReference>
<dbReference type="PANTHER" id="PTHR35802">
    <property type="entry name" value="PROTEASE SYNTHASE AND SPORULATION PROTEIN PAI 2"/>
    <property type="match status" value="1"/>
</dbReference>
<evidence type="ECO:0000313" key="2">
    <source>
        <dbReference type="Proteomes" id="UP000032679"/>
    </source>
</evidence>
<dbReference type="Pfam" id="PF04299">
    <property type="entry name" value="FMN_bind_2"/>
    <property type="match status" value="1"/>
</dbReference>
<dbReference type="EMBL" id="BALE01000058">
    <property type="protein sequence ID" value="GAN55727.1"/>
    <property type="molecule type" value="Genomic_DNA"/>
</dbReference>
<dbReference type="Proteomes" id="UP000032679">
    <property type="component" value="Unassembled WGS sequence"/>
</dbReference>
<dbReference type="InterPro" id="IPR007396">
    <property type="entry name" value="TR_PAI2-type"/>
</dbReference>
<comment type="caution">
    <text evidence="1">The sequence shown here is derived from an EMBL/GenBank/DDBJ whole genome shotgun (WGS) entry which is preliminary data.</text>
</comment>
<protein>
    <submittedName>
        <fullName evidence="1">Negative transcriptional regulator</fullName>
    </submittedName>
</protein>
<dbReference type="PIRSF" id="PIRSF010372">
    <property type="entry name" value="PaiB"/>
    <property type="match status" value="1"/>
</dbReference>
<reference evidence="1 2" key="1">
    <citation type="submission" date="2012-10" db="EMBL/GenBank/DDBJ databases">
        <title>Genome sequencing of Tanticharoenia sakaeratensis NBRC 103193.</title>
        <authorList>
            <person name="Azuma Y."/>
            <person name="Hadano H."/>
            <person name="Hirakawa H."/>
            <person name="Matsushita K."/>
        </authorList>
    </citation>
    <scope>NUCLEOTIDE SEQUENCE [LARGE SCALE GENOMIC DNA]</scope>
    <source>
        <strain evidence="1 2">NBRC 103193</strain>
    </source>
</reference>